<gene>
    <name evidence="1" type="ORF">S06H3_14151</name>
</gene>
<evidence type="ECO:0000313" key="1">
    <source>
        <dbReference type="EMBL" id="GAI17872.1"/>
    </source>
</evidence>
<organism evidence="1">
    <name type="scientific">marine sediment metagenome</name>
    <dbReference type="NCBI Taxonomy" id="412755"/>
    <lineage>
        <taxon>unclassified sequences</taxon>
        <taxon>metagenomes</taxon>
        <taxon>ecological metagenomes</taxon>
    </lineage>
</organism>
<accession>X1LEX0</accession>
<dbReference type="AlphaFoldDB" id="X1LEX0"/>
<protein>
    <submittedName>
        <fullName evidence="1">Uncharacterized protein</fullName>
    </submittedName>
</protein>
<sequence length="127" mass="14469">MTIDTRQPVPYSEEPDYIVSGYAAGYAEDFRTGAKGAVIKNDKWAKYERKPNLVVLVTELQEGIFSIVAYPPAGFEIDDTAYIEQAERFRGWILKYRADPYGWAVLAASQEVGIDEFIRLRRELKQG</sequence>
<reference evidence="1" key="1">
    <citation type="journal article" date="2014" name="Front. Microbiol.">
        <title>High frequency of phylogenetically diverse reductive dehalogenase-homologous genes in deep subseafloor sedimentary metagenomes.</title>
        <authorList>
            <person name="Kawai M."/>
            <person name="Futagami T."/>
            <person name="Toyoda A."/>
            <person name="Takaki Y."/>
            <person name="Nishi S."/>
            <person name="Hori S."/>
            <person name="Arai W."/>
            <person name="Tsubouchi T."/>
            <person name="Morono Y."/>
            <person name="Uchiyama I."/>
            <person name="Ito T."/>
            <person name="Fujiyama A."/>
            <person name="Inagaki F."/>
            <person name="Takami H."/>
        </authorList>
    </citation>
    <scope>NUCLEOTIDE SEQUENCE</scope>
    <source>
        <strain evidence="1">Expedition CK06-06</strain>
    </source>
</reference>
<name>X1LEX0_9ZZZZ</name>
<dbReference type="EMBL" id="BARV01006916">
    <property type="protein sequence ID" value="GAI17872.1"/>
    <property type="molecule type" value="Genomic_DNA"/>
</dbReference>
<comment type="caution">
    <text evidence="1">The sequence shown here is derived from an EMBL/GenBank/DDBJ whole genome shotgun (WGS) entry which is preliminary data.</text>
</comment>
<proteinExistence type="predicted"/>